<name>A0A927GTY3_9BACL</name>
<evidence type="ECO:0000313" key="2">
    <source>
        <dbReference type="Proteomes" id="UP000621560"/>
    </source>
</evidence>
<dbReference type="EMBL" id="JACXIZ010000053">
    <property type="protein sequence ID" value="MBD2848103.1"/>
    <property type="molecule type" value="Genomic_DNA"/>
</dbReference>
<evidence type="ECO:0000313" key="1">
    <source>
        <dbReference type="EMBL" id="MBD2848103.1"/>
    </source>
</evidence>
<sequence length="56" mass="6432">MCRNDDQLSFSYTAYGDLTLKGREGQPTMEVVEAPPADEQLDRKFHGHQGVFRIYL</sequence>
<dbReference type="Proteomes" id="UP000621560">
    <property type="component" value="Unassembled WGS sequence"/>
</dbReference>
<gene>
    <name evidence="1" type="ORF">IDH44_23140</name>
</gene>
<protein>
    <submittedName>
        <fullName evidence="1">Uncharacterized protein</fullName>
    </submittedName>
</protein>
<comment type="caution">
    <text evidence="1">The sequence shown here is derived from an EMBL/GenBank/DDBJ whole genome shotgun (WGS) entry which is preliminary data.</text>
</comment>
<accession>A0A927GTY3</accession>
<organism evidence="1 2">
    <name type="scientific">Paenibacillus sabuli</name>
    <dbReference type="NCBI Taxonomy" id="2772509"/>
    <lineage>
        <taxon>Bacteria</taxon>
        <taxon>Bacillati</taxon>
        <taxon>Bacillota</taxon>
        <taxon>Bacilli</taxon>
        <taxon>Bacillales</taxon>
        <taxon>Paenibacillaceae</taxon>
        <taxon>Paenibacillus</taxon>
    </lineage>
</organism>
<reference evidence="1" key="1">
    <citation type="submission" date="2020-09" db="EMBL/GenBank/DDBJ databases">
        <title>A novel bacterium of genus Paenibacillus, isolated from South China Sea.</title>
        <authorList>
            <person name="Huang H."/>
            <person name="Mo K."/>
            <person name="Hu Y."/>
        </authorList>
    </citation>
    <scope>NUCLEOTIDE SEQUENCE</scope>
    <source>
        <strain evidence="1">IB182496</strain>
    </source>
</reference>
<keyword evidence="2" id="KW-1185">Reference proteome</keyword>
<proteinExistence type="predicted"/>
<dbReference type="AlphaFoldDB" id="A0A927GTY3"/>